<reference evidence="2 3" key="1">
    <citation type="journal article" date="2016" name="Mol. Biol. Evol.">
        <title>Comparative Genomics of Early-Diverging Mushroom-Forming Fungi Provides Insights into the Origins of Lignocellulose Decay Capabilities.</title>
        <authorList>
            <person name="Nagy L.G."/>
            <person name="Riley R."/>
            <person name="Tritt A."/>
            <person name="Adam C."/>
            <person name="Daum C."/>
            <person name="Floudas D."/>
            <person name="Sun H."/>
            <person name="Yadav J.S."/>
            <person name="Pangilinan J."/>
            <person name="Larsson K.H."/>
            <person name="Matsuura K."/>
            <person name="Barry K."/>
            <person name="Labutti K."/>
            <person name="Kuo R."/>
            <person name="Ohm R.A."/>
            <person name="Bhattacharya S.S."/>
            <person name="Shirouzu T."/>
            <person name="Yoshinaga Y."/>
            <person name="Martin F.M."/>
            <person name="Grigoriev I.V."/>
            <person name="Hibbett D.S."/>
        </authorList>
    </citation>
    <scope>NUCLEOTIDE SEQUENCE [LARGE SCALE GENOMIC DNA]</scope>
    <source>
        <strain evidence="2 3">CBS 109695</strain>
    </source>
</reference>
<dbReference type="AlphaFoldDB" id="A0A166HGV5"/>
<dbReference type="EMBL" id="KV417569">
    <property type="protein sequence ID" value="KZP18848.1"/>
    <property type="molecule type" value="Genomic_DNA"/>
</dbReference>
<protein>
    <submittedName>
        <fullName evidence="2">Uncharacterized protein</fullName>
    </submittedName>
</protein>
<keyword evidence="3" id="KW-1185">Reference proteome</keyword>
<feature type="region of interest" description="Disordered" evidence="1">
    <location>
        <begin position="38"/>
        <end position="92"/>
    </location>
</feature>
<evidence type="ECO:0000313" key="2">
    <source>
        <dbReference type="EMBL" id="KZP18848.1"/>
    </source>
</evidence>
<dbReference type="Proteomes" id="UP000076532">
    <property type="component" value="Unassembled WGS sequence"/>
</dbReference>
<sequence>MVKYTKLYFQSAHCQFMQRIRCDRAGSLGAKARYAVDRSSGRATETTATTTSPALKRLTRVNGNGPSRPSPSCSKDTYINSPPTSPSPSANVPVAALDTGLYGLLRVIQMLRRA</sequence>
<evidence type="ECO:0000256" key="1">
    <source>
        <dbReference type="SAM" id="MobiDB-lite"/>
    </source>
</evidence>
<organism evidence="2 3">
    <name type="scientific">Athelia psychrophila</name>
    <dbReference type="NCBI Taxonomy" id="1759441"/>
    <lineage>
        <taxon>Eukaryota</taxon>
        <taxon>Fungi</taxon>
        <taxon>Dikarya</taxon>
        <taxon>Basidiomycota</taxon>
        <taxon>Agaricomycotina</taxon>
        <taxon>Agaricomycetes</taxon>
        <taxon>Agaricomycetidae</taxon>
        <taxon>Atheliales</taxon>
        <taxon>Atheliaceae</taxon>
        <taxon>Athelia</taxon>
    </lineage>
</organism>
<feature type="compositionally biased region" description="Polar residues" evidence="1">
    <location>
        <begin position="61"/>
        <end position="80"/>
    </location>
</feature>
<accession>A0A166HGV5</accession>
<proteinExistence type="predicted"/>
<gene>
    <name evidence="2" type="ORF">FIBSPDRAFT_585163</name>
</gene>
<evidence type="ECO:0000313" key="3">
    <source>
        <dbReference type="Proteomes" id="UP000076532"/>
    </source>
</evidence>
<name>A0A166HGV5_9AGAM</name>